<evidence type="ECO:0000313" key="2">
    <source>
        <dbReference type="Proteomes" id="UP001059971"/>
    </source>
</evidence>
<dbReference type="EMBL" id="AP018817">
    <property type="protein sequence ID" value="BBF70219.1"/>
    <property type="molecule type" value="Genomic_DNA"/>
</dbReference>
<organism evidence="1 2">
    <name type="scientific">Sphingomonas bisphenolicum</name>
    <dbReference type="NCBI Taxonomy" id="296544"/>
    <lineage>
        <taxon>Bacteria</taxon>
        <taxon>Pseudomonadati</taxon>
        <taxon>Pseudomonadota</taxon>
        <taxon>Alphaproteobacteria</taxon>
        <taxon>Sphingomonadales</taxon>
        <taxon>Sphingomonadaceae</taxon>
        <taxon>Sphingomonas</taxon>
    </lineage>
</organism>
<evidence type="ECO:0000313" key="1">
    <source>
        <dbReference type="EMBL" id="BBF70219.1"/>
    </source>
</evidence>
<keyword evidence="2" id="KW-1185">Reference proteome</keyword>
<proteinExistence type="predicted"/>
<reference evidence="1" key="1">
    <citation type="submission" date="2018-07" db="EMBL/GenBank/DDBJ databases">
        <title>Complete genome sequence of Sphingomonas bisphenolicum strain AO1, a bisphenol A degradative bacterium isolated from Japanese farm field.</title>
        <authorList>
            <person name="Murakami M."/>
            <person name="Koh M."/>
            <person name="Koba S."/>
            <person name="Matsumura Y."/>
        </authorList>
    </citation>
    <scope>NUCLEOTIDE SEQUENCE</scope>
    <source>
        <strain evidence="1">AO1</strain>
    </source>
</reference>
<name>A0ABN5WD65_9SPHN</name>
<dbReference type="Proteomes" id="UP001059971">
    <property type="component" value="Chromosome 1"/>
</dbReference>
<sequence>MGCACERCAPSRASQAHGARPYPAPAVDPRDLDALRKGMIAGLWVGGLLAAGKFGPSIIDWMAGQ</sequence>
<protein>
    <submittedName>
        <fullName evidence="1">Uncharacterized protein</fullName>
    </submittedName>
</protein>
<gene>
    <name evidence="1" type="ORF">SBA_ch1_24190</name>
</gene>
<accession>A0ABN5WD65</accession>